<dbReference type="OrthoDB" id="9806864at2"/>
<protein>
    <submittedName>
        <fullName evidence="3">DNA-binding MarR family transcriptional regulator</fullName>
    </submittedName>
</protein>
<evidence type="ECO:0000259" key="2">
    <source>
        <dbReference type="PROSITE" id="PS50995"/>
    </source>
</evidence>
<dbReference type="GO" id="GO:0005737">
    <property type="term" value="C:cytoplasm"/>
    <property type="evidence" value="ECO:0007669"/>
    <property type="project" value="UniProtKB-SubCell"/>
</dbReference>
<dbReference type="Pfam" id="PF01047">
    <property type="entry name" value="MarR"/>
    <property type="match status" value="1"/>
</dbReference>
<keyword evidence="3" id="KW-0238">DNA-binding</keyword>
<dbReference type="GO" id="GO:0003677">
    <property type="term" value="F:DNA binding"/>
    <property type="evidence" value="ECO:0007669"/>
    <property type="project" value="UniProtKB-KW"/>
</dbReference>
<comment type="caution">
    <text evidence="3">The sequence shown here is derived from an EMBL/GenBank/DDBJ whole genome shotgun (WGS) entry which is preliminary data.</text>
</comment>
<comment type="subcellular location">
    <subcellularLocation>
        <location evidence="1">Cytoplasm</location>
    </subcellularLocation>
</comment>
<dbReference type="GO" id="GO:0003700">
    <property type="term" value="F:DNA-binding transcription factor activity"/>
    <property type="evidence" value="ECO:0007669"/>
    <property type="project" value="InterPro"/>
</dbReference>
<dbReference type="InterPro" id="IPR039422">
    <property type="entry name" value="MarR/SlyA-like"/>
</dbReference>
<feature type="domain" description="HTH marR-type" evidence="2">
    <location>
        <begin position="20"/>
        <end position="154"/>
    </location>
</feature>
<evidence type="ECO:0000313" key="3">
    <source>
        <dbReference type="EMBL" id="PWJ53822.1"/>
    </source>
</evidence>
<dbReference type="Proteomes" id="UP000245469">
    <property type="component" value="Unassembled WGS sequence"/>
</dbReference>
<keyword evidence="4" id="KW-1185">Reference proteome</keyword>
<dbReference type="RefSeq" id="WP_109774111.1">
    <property type="nucleotide sequence ID" value="NZ_QGDQ01000010.1"/>
</dbReference>
<evidence type="ECO:0000313" key="4">
    <source>
        <dbReference type="Proteomes" id="UP000245469"/>
    </source>
</evidence>
<dbReference type="InterPro" id="IPR036390">
    <property type="entry name" value="WH_DNA-bd_sf"/>
</dbReference>
<dbReference type="InterPro" id="IPR036388">
    <property type="entry name" value="WH-like_DNA-bd_sf"/>
</dbReference>
<gene>
    <name evidence="3" type="ORF">BXY45_11065</name>
</gene>
<dbReference type="SUPFAM" id="SSF46785">
    <property type="entry name" value="Winged helix' DNA-binding domain"/>
    <property type="match status" value="1"/>
</dbReference>
<dbReference type="Gene3D" id="1.10.10.10">
    <property type="entry name" value="Winged helix-like DNA-binding domain superfamily/Winged helix DNA-binding domain"/>
    <property type="match status" value="1"/>
</dbReference>
<accession>A0A316A8I5</accession>
<dbReference type="InterPro" id="IPR000835">
    <property type="entry name" value="HTH_MarR-typ"/>
</dbReference>
<dbReference type="PROSITE" id="PS50995">
    <property type="entry name" value="HTH_MARR_2"/>
    <property type="match status" value="1"/>
</dbReference>
<dbReference type="AlphaFoldDB" id="A0A316A8I5"/>
<proteinExistence type="predicted"/>
<reference evidence="3 4" key="1">
    <citation type="submission" date="2018-03" db="EMBL/GenBank/DDBJ databases">
        <title>Genomic Encyclopedia of Archaeal and Bacterial Type Strains, Phase II (KMG-II): from individual species to whole genera.</title>
        <authorList>
            <person name="Goeker M."/>
        </authorList>
    </citation>
    <scope>NUCLEOTIDE SEQUENCE [LARGE SCALE GENOMIC DNA]</scope>
    <source>
        <strain evidence="3 4">DSM 44889</strain>
    </source>
</reference>
<dbReference type="PANTHER" id="PTHR33164:SF5">
    <property type="entry name" value="ORGANIC HYDROPEROXIDE RESISTANCE TRANSCRIPTIONAL REGULATOR"/>
    <property type="match status" value="1"/>
</dbReference>
<dbReference type="PANTHER" id="PTHR33164">
    <property type="entry name" value="TRANSCRIPTIONAL REGULATOR, MARR FAMILY"/>
    <property type="match status" value="1"/>
</dbReference>
<dbReference type="GO" id="GO:0006950">
    <property type="term" value="P:response to stress"/>
    <property type="evidence" value="ECO:0007669"/>
    <property type="project" value="TreeGrafter"/>
</dbReference>
<evidence type="ECO:0000256" key="1">
    <source>
        <dbReference type="ARBA" id="ARBA00004496"/>
    </source>
</evidence>
<dbReference type="EMBL" id="QGDQ01000010">
    <property type="protein sequence ID" value="PWJ53822.1"/>
    <property type="molecule type" value="Genomic_DNA"/>
</dbReference>
<organism evidence="3 4">
    <name type="scientific">Quadrisphaera granulorum</name>
    <dbReference type="NCBI Taxonomy" id="317664"/>
    <lineage>
        <taxon>Bacteria</taxon>
        <taxon>Bacillati</taxon>
        <taxon>Actinomycetota</taxon>
        <taxon>Actinomycetes</taxon>
        <taxon>Kineosporiales</taxon>
        <taxon>Kineosporiaceae</taxon>
        <taxon>Quadrisphaera</taxon>
    </lineage>
</organism>
<name>A0A316A8I5_9ACTN</name>
<dbReference type="SMART" id="SM00347">
    <property type="entry name" value="HTH_MARR"/>
    <property type="match status" value="1"/>
</dbReference>
<sequence>MHQTDEAATQTAEAHVIPLREMLCLALHRASRAMTAQYRPLLAAHGITYPQYLVIALLHQEGTLTVGGVGDELGLESSTLSPLLSRLAERGLVTRTRSTDDERRVEVSLTAEGRELGEQLEVVPFQVCQATGLTPTQAREVVAQLSGLVDQLERAAAV</sequence>